<dbReference type="HAMAP" id="MF_00929">
    <property type="entry name" value="Cellobiose_2_epim"/>
    <property type="match status" value="1"/>
</dbReference>
<dbReference type="EC" id="5.1.3.11" evidence="4"/>
<dbReference type="Gene3D" id="1.50.10.10">
    <property type="match status" value="1"/>
</dbReference>
<dbReference type="InterPro" id="IPR008928">
    <property type="entry name" value="6-hairpin_glycosidase_sf"/>
</dbReference>
<proteinExistence type="inferred from homology"/>
<protein>
    <recommendedName>
        <fullName evidence="4">Cellobiose 2-epimerase</fullName>
        <shortName evidence="4">CE</shortName>
        <ecNumber evidence="4">5.1.3.11</ecNumber>
    </recommendedName>
</protein>
<dbReference type="GO" id="GO:0005975">
    <property type="term" value="P:carbohydrate metabolic process"/>
    <property type="evidence" value="ECO:0007669"/>
    <property type="project" value="InterPro"/>
</dbReference>
<comment type="function">
    <text evidence="4">Catalyzes the reversible epimerization of cellobiose to 4-O-beta-D-glucopyranosyl-D-mannose (Glc-Man).</text>
</comment>
<accession>A0A395V8A1</accession>
<sequence>METLESMRGEVKTELLTHIIPFWRALRDDTYGGYYGWLSYDLALDQKAEKGCILNSRITWFFSNAYTAYRKGLFTEEDCRSAGYTGEALLEEAKHGYVFLKEHCIDREYGGIYWSLNYDGTPLDTTKHTYNQAFCIYALSSYYEASHDEEALALAKQLFSLIEEKCTDEVGYLEAFTREFQPESNEKLSENGVLADKTMNTLLHVFEAYTELYRVSRDETVGERLRWIMDVFAEKVYNPAKRRQEVFFDAGYHTILDLHSYGHDIETAWLLDRGVKVLGDEAYEAKIGPITQALAAHIYETAFDGHSLANECDRGVVNTHRVWWVQAETVVGFLNACEQMPDHSEYRDAALAEWQFIKEHVIDPRRGSEWYWEVYEDGSPILDRPIVEPWKCPYHNGRMCIEVLGRIKEN</sequence>
<comment type="catalytic activity">
    <reaction evidence="1 4">
        <text>D-cellobiose = beta-D-glucosyl-(1-&gt;4)-D-mannopyranose</text>
        <dbReference type="Rhea" id="RHEA:23384"/>
        <dbReference type="ChEBI" id="CHEBI:17057"/>
        <dbReference type="ChEBI" id="CHEBI:47931"/>
        <dbReference type="EC" id="5.1.3.11"/>
    </reaction>
</comment>
<comment type="similarity">
    <text evidence="2">Belongs to the N-acylglucosamine 2-epimerase family.</text>
</comment>
<evidence type="ECO:0000256" key="2">
    <source>
        <dbReference type="ARBA" id="ARBA00008558"/>
    </source>
</evidence>
<evidence type="ECO:0000256" key="3">
    <source>
        <dbReference type="ARBA" id="ARBA00023235"/>
    </source>
</evidence>
<dbReference type="Proteomes" id="UP000266172">
    <property type="component" value="Unassembled WGS sequence"/>
</dbReference>
<dbReference type="SUPFAM" id="SSF48208">
    <property type="entry name" value="Six-hairpin glycosidases"/>
    <property type="match status" value="1"/>
</dbReference>
<evidence type="ECO:0000256" key="4">
    <source>
        <dbReference type="HAMAP-Rule" id="MF_00929"/>
    </source>
</evidence>
<name>A0A395V8A1_9FIRM</name>
<dbReference type="AlphaFoldDB" id="A0A395V8A1"/>
<reference evidence="5 6" key="1">
    <citation type="submission" date="2018-08" db="EMBL/GenBank/DDBJ databases">
        <title>A genome reference for cultivated species of the human gut microbiota.</title>
        <authorList>
            <person name="Zou Y."/>
            <person name="Xue W."/>
            <person name="Luo G."/>
        </authorList>
    </citation>
    <scope>NUCLEOTIDE SEQUENCE [LARGE SCALE GENOMIC DNA]</scope>
    <source>
        <strain evidence="5 6">AF22-12AC</strain>
    </source>
</reference>
<dbReference type="GO" id="GO:0047736">
    <property type="term" value="F:cellobiose epimerase activity"/>
    <property type="evidence" value="ECO:0007669"/>
    <property type="project" value="UniProtKB-UniRule"/>
</dbReference>
<comment type="caution">
    <text evidence="5">The sequence shown here is derived from an EMBL/GenBank/DDBJ whole genome shotgun (WGS) entry which is preliminary data.</text>
</comment>
<dbReference type="InterPro" id="IPR028584">
    <property type="entry name" value="Cellobiose_2_epim"/>
</dbReference>
<evidence type="ECO:0000313" key="6">
    <source>
        <dbReference type="Proteomes" id="UP000266172"/>
    </source>
</evidence>
<dbReference type="RefSeq" id="WP_118096897.1">
    <property type="nucleotide sequence ID" value="NZ_CATVZQ010000005.1"/>
</dbReference>
<gene>
    <name evidence="5" type="ORF">DWX93_05210</name>
</gene>
<evidence type="ECO:0000313" key="5">
    <source>
        <dbReference type="EMBL" id="RGS41520.1"/>
    </source>
</evidence>
<dbReference type="InterPro" id="IPR012341">
    <property type="entry name" value="6hp_glycosidase-like_sf"/>
</dbReference>
<dbReference type="Pfam" id="PF07221">
    <property type="entry name" value="GlcNAc_2-epim"/>
    <property type="match status" value="1"/>
</dbReference>
<comment type="similarity">
    <text evidence="4">Belongs to the cellobiose 2-epimerase family.</text>
</comment>
<dbReference type="EMBL" id="QRVL01000002">
    <property type="protein sequence ID" value="RGS41520.1"/>
    <property type="molecule type" value="Genomic_DNA"/>
</dbReference>
<evidence type="ECO:0000256" key="1">
    <source>
        <dbReference type="ARBA" id="ARBA00001470"/>
    </source>
</evidence>
<dbReference type="InterPro" id="IPR010819">
    <property type="entry name" value="AGE/CE"/>
</dbReference>
<organism evidence="5 6">
    <name type="scientific">Roseburia hominis</name>
    <dbReference type="NCBI Taxonomy" id="301301"/>
    <lineage>
        <taxon>Bacteria</taxon>
        <taxon>Bacillati</taxon>
        <taxon>Bacillota</taxon>
        <taxon>Clostridia</taxon>
        <taxon>Lachnospirales</taxon>
        <taxon>Lachnospiraceae</taxon>
        <taxon>Roseburia</taxon>
    </lineage>
</organism>
<dbReference type="PANTHER" id="PTHR15108">
    <property type="entry name" value="N-ACYLGLUCOSAMINE-2-EPIMERASE"/>
    <property type="match status" value="1"/>
</dbReference>
<keyword evidence="3 4" id="KW-0413">Isomerase</keyword>